<evidence type="ECO:0000313" key="2">
    <source>
        <dbReference type="Proteomes" id="UP000812440"/>
    </source>
</evidence>
<protein>
    <submittedName>
        <fullName evidence="1">Uncharacterized protein</fullName>
    </submittedName>
</protein>
<dbReference type="AlphaFoldDB" id="A0A8T2IXR9"/>
<proteinExistence type="predicted"/>
<accession>A0A8T2IXR9</accession>
<dbReference type="Proteomes" id="UP000812440">
    <property type="component" value="Chromosome 4"/>
</dbReference>
<reference evidence="1" key="1">
    <citation type="thesis" date="2020" institute="ProQuest LLC" country="789 East Eisenhower Parkway, Ann Arbor, MI, USA">
        <title>Comparative Genomics and Chromosome Evolution.</title>
        <authorList>
            <person name="Mudd A.B."/>
        </authorList>
    </citation>
    <scope>NUCLEOTIDE SEQUENCE</scope>
    <source>
        <strain evidence="1">Female2</strain>
        <tissue evidence="1">Blood</tissue>
    </source>
</reference>
<organism evidence="1 2">
    <name type="scientific">Hymenochirus boettgeri</name>
    <name type="common">Congo dwarf clawed frog</name>
    <dbReference type="NCBI Taxonomy" id="247094"/>
    <lineage>
        <taxon>Eukaryota</taxon>
        <taxon>Metazoa</taxon>
        <taxon>Chordata</taxon>
        <taxon>Craniata</taxon>
        <taxon>Vertebrata</taxon>
        <taxon>Euteleostomi</taxon>
        <taxon>Amphibia</taxon>
        <taxon>Batrachia</taxon>
        <taxon>Anura</taxon>
        <taxon>Pipoidea</taxon>
        <taxon>Pipidae</taxon>
        <taxon>Pipinae</taxon>
        <taxon>Hymenochirus</taxon>
    </lineage>
</organism>
<gene>
    <name evidence="1" type="ORF">GDO86_007518</name>
</gene>
<evidence type="ECO:0000313" key="1">
    <source>
        <dbReference type="EMBL" id="KAG8436453.1"/>
    </source>
</evidence>
<dbReference type="EMBL" id="JAACNH010000007">
    <property type="protein sequence ID" value="KAG8436453.1"/>
    <property type="molecule type" value="Genomic_DNA"/>
</dbReference>
<name>A0A8T2IXR9_9PIPI</name>
<comment type="caution">
    <text evidence="1">The sequence shown here is derived from an EMBL/GenBank/DDBJ whole genome shotgun (WGS) entry which is preliminary data.</text>
</comment>
<sequence>MDRTQKESNFCILRLCLGHRTKSSVSFINTFFHFSYSYNRSWLKQHSSILVISRSDGSQKTYCHLNLLIHLEIRPTKTLKKFKECHLLPQ</sequence>
<keyword evidence="2" id="KW-1185">Reference proteome</keyword>